<dbReference type="WBParaSite" id="ALUE_0000080901-mRNA-1">
    <property type="protein sequence ID" value="ALUE_0000080901-mRNA-1"/>
    <property type="gene ID" value="ALUE_0000080901"/>
</dbReference>
<sequence length="93" mass="10994">MASCFNMSMCLSRNHFRVYVYPDNNESTVSIVYANILKVLRESVYYTDDPSKACLFVLSIDTIDRDRKRFDEDLILQSLSSIFRNVLHRRKFT</sequence>
<protein>
    <submittedName>
        <fullName evidence="2">Kinesin motor domain-containing protein</fullName>
    </submittedName>
</protein>
<dbReference type="Proteomes" id="UP000036681">
    <property type="component" value="Unplaced"/>
</dbReference>
<reference evidence="2" key="1">
    <citation type="submission" date="2017-02" db="UniProtKB">
        <authorList>
            <consortium name="WormBaseParasite"/>
        </authorList>
    </citation>
    <scope>IDENTIFICATION</scope>
</reference>
<keyword evidence="1" id="KW-1185">Reference proteome</keyword>
<evidence type="ECO:0000313" key="2">
    <source>
        <dbReference type="WBParaSite" id="ALUE_0000080901-mRNA-1"/>
    </source>
</evidence>
<organism evidence="1 2">
    <name type="scientific">Ascaris lumbricoides</name>
    <name type="common">Giant roundworm</name>
    <dbReference type="NCBI Taxonomy" id="6252"/>
    <lineage>
        <taxon>Eukaryota</taxon>
        <taxon>Metazoa</taxon>
        <taxon>Ecdysozoa</taxon>
        <taxon>Nematoda</taxon>
        <taxon>Chromadorea</taxon>
        <taxon>Rhabditida</taxon>
        <taxon>Spirurina</taxon>
        <taxon>Ascaridomorpha</taxon>
        <taxon>Ascaridoidea</taxon>
        <taxon>Ascarididae</taxon>
        <taxon>Ascaris</taxon>
    </lineage>
</organism>
<evidence type="ECO:0000313" key="1">
    <source>
        <dbReference type="Proteomes" id="UP000036681"/>
    </source>
</evidence>
<name>A0A0M3HH14_ASCLU</name>
<dbReference type="AlphaFoldDB" id="A0A0M3HH14"/>
<proteinExistence type="predicted"/>
<accession>A0A0M3HH14</accession>